<name>A0A835RFF3_VANPL</name>
<evidence type="ECO:0008006" key="3">
    <source>
        <dbReference type="Google" id="ProtNLM"/>
    </source>
</evidence>
<reference evidence="1 2" key="1">
    <citation type="journal article" date="2020" name="Nat. Food">
        <title>A phased Vanilla planifolia genome enables genetic improvement of flavour and production.</title>
        <authorList>
            <person name="Hasing T."/>
            <person name="Tang H."/>
            <person name="Brym M."/>
            <person name="Khazi F."/>
            <person name="Huang T."/>
            <person name="Chambers A.H."/>
        </authorList>
    </citation>
    <scope>NUCLEOTIDE SEQUENCE [LARGE SCALE GENOMIC DNA]</scope>
    <source>
        <tissue evidence="1">Leaf</tissue>
    </source>
</reference>
<dbReference type="Gene3D" id="3.30.200.20">
    <property type="entry name" value="Phosphorylase Kinase, domain 1"/>
    <property type="match status" value="1"/>
</dbReference>
<protein>
    <recommendedName>
        <fullName evidence="3">Protein kinase domain-containing protein</fullName>
    </recommendedName>
</protein>
<sequence length="76" mass="8767">MDLIIVSEEQCKYEWSDAIGLEFDGGQVLSLNNSYLLYRKGTQVKIAEHALTGHKVAIKILNRRQIKKMEMEEKVD</sequence>
<organism evidence="1 2">
    <name type="scientific">Vanilla planifolia</name>
    <name type="common">Vanilla</name>
    <dbReference type="NCBI Taxonomy" id="51239"/>
    <lineage>
        <taxon>Eukaryota</taxon>
        <taxon>Viridiplantae</taxon>
        <taxon>Streptophyta</taxon>
        <taxon>Embryophyta</taxon>
        <taxon>Tracheophyta</taxon>
        <taxon>Spermatophyta</taxon>
        <taxon>Magnoliopsida</taxon>
        <taxon>Liliopsida</taxon>
        <taxon>Asparagales</taxon>
        <taxon>Orchidaceae</taxon>
        <taxon>Vanilloideae</taxon>
        <taxon>Vanilleae</taxon>
        <taxon>Vanilla</taxon>
    </lineage>
</organism>
<keyword evidence="2" id="KW-1185">Reference proteome</keyword>
<dbReference type="Proteomes" id="UP000636800">
    <property type="component" value="Unassembled WGS sequence"/>
</dbReference>
<evidence type="ECO:0000313" key="1">
    <source>
        <dbReference type="EMBL" id="KAG0484947.1"/>
    </source>
</evidence>
<dbReference type="EMBL" id="JADCNL010000004">
    <property type="protein sequence ID" value="KAG0484947.1"/>
    <property type="molecule type" value="Genomic_DNA"/>
</dbReference>
<evidence type="ECO:0000313" key="2">
    <source>
        <dbReference type="Proteomes" id="UP000636800"/>
    </source>
</evidence>
<dbReference type="AlphaFoldDB" id="A0A835RFF3"/>
<comment type="caution">
    <text evidence="1">The sequence shown here is derived from an EMBL/GenBank/DDBJ whole genome shotgun (WGS) entry which is preliminary data.</text>
</comment>
<gene>
    <name evidence="1" type="ORF">HPP92_009026</name>
</gene>
<accession>A0A835RFF3</accession>
<dbReference type="OrthoDB" id="10064100at2759"/>
<proteinExistence type="predicted"/>